<feature type="domain" description="Putative peptidoglycan binding" evidence="1">
    <location>
        <begin position="227"/>
        <end position="288"/>
    </location>
</feature>
<accession>A0ABT9ZQE3</accession>
<proteinExistence type="predicted"/>
<name>A0ABT9ZQE3_9BACI</name>
<dbReference type="InterPro" id="IPR014927">
    <property type="entry name" value="PG-bd_2"/>
</dbReference>
<dbReference type="SUPFAM" id="SSF56235">
    <property type="entry name" value="N-terminal nucleophile aminohydrolases (Ntn hydrolases)"/>
    <property type="match status" value="1"/>
</dbReference>
<evidence type="ECO:0000313" key="3">
    <source>
        <dbReference type="Proteomes" id="UP001230005"/>
    </source>
</evidence>
<dbReference type="PANTHER" id="PTHR39328:SF1">
    <property type="entry name" value="BLL2871 PROTEIN"/>
    <property type="match status" value="1"/>
</dbReference>
<dbReference type="InterPro" id="IPR010430">
    <property type="entry name" value="DUF1028"/>
</dbReference>
<reference evidence="2 3" key="1">
    <citation type="submission" date="2023-07" db="EMBL/GenBank/DDBJ databases">
        <title>Genomic Encyclopedia of Type Strains, Phase IV (KMG-IV): sequencing the most valuable type-strain genomes for metagenomic binning, comparative biology and taxonomic classification.</title>
        <authorList>
            <person name="Goeker M."/>
        </authorList>
    </citation>
    <scope>NUCLEOTIDE SEQUENCE [LARGE SCALE GENOMIC DNA]</scope>
    <source>
        <strain evidence="2 3">DSM 9768</strain>
    </source>
</reference>
<sequence>MKRSDITEDNLVATYSIVACDPETGELGIAVQSKFLAVGAVVPWAKANVGAIATQSWANTSFGPRGLQLLEEGYEPEKVVEMLLENDEGRELRQFAVMDAKGRVAAFTGKECFDWAGHQYGQNCSAQGNILVSEATVQALVETFESAEGTLAERLLAALDTGENAGGDSRGRQSAALYVVKENGGYGGYNDRQFDLRVDDHPEPIEELKRLYDLHMLYFSKTDASALVDIEGQIIVEVEEALQKLGFLETTDSPVALKEALKTFHLQENFDDKYREDNKIDIAVLRFMRGKAAKKVSV</sequence>
<dbReference type="EMBL" id="JAUSUG010000001">
    <property type="protein sequence ID" value="MDQ0252942.1"/>
    <property type="molecule type" value="Genomic_DNA"/>
</dbReference>
<dbReference type="Pfam" id="PF08823">
    <property type="entry name" value="PG_binding_2"/>
    <property type="match status" value="1"/>
</dbReference>
<protein>
    <submittedName>
        <fullName evidence="2">Ntn-hydrolase superfamily protein</fullName>
    </submittedName>
</protein>
<comment type="caution">
    <text evidence="2">The sequence shown here is derived from an EMBL/GenBank/DDBJ whole genome shotgun (WGS) entry which is preliminary data.</text>
</comment>
<evidence type="ECO:0000259" key="1">
    <source>
        <dbReference type="Pfam" id="PF08823"/>
    </source>
</evidence>
<dbReference type="PROSITE" id="PS51257">
    <property type="entry name" value="PROKAR_LIPOPROTEIN"/>
    <property type="match status" value="1"/>
</dbReference>
<dbReference type="Pfam" id="PF06267">
    <property type="entry name" value="DUF1028"/>
    <property type="match status" value="1"/>
</dbReference>
<dbReference type="PANTHER" id="PTHR39328">
    <property type="entry name" value="BLL2871 PROTEIN"/>
    <property type="match status" value="1"/>
</dbReference>
<evidence type="ECO:0000313" key="2">
    <source>
        <dbReference type="EMBL" id="MDQ0252942.1"/>
    </source>
</evidence>
<dbReference type="Gene3D" id="3.60.20.10">
    <property type="entry name" value="Glutamine Phosphoribosylpyrophosphate, subunit 1, domain 1"/>
    <property type="match status" value="1"/>
</dbReference>
<dbReference type="Proteomes" id="UP001230005">
    <property type="component" value="Unassembled WGS sequence"/>
</dbReference>
<dbReference type="InterPro" id="IPR029055">
    <property type="entry name" value="Ntn_hydrolases_N"/>
</dbReference>
<organism evidence="2 3">
    <name type="scientific">Evansella vedderi</name>
    <dbReference type="NCBI Taxonomy" id="38282"/>
    <lineage>
        <taxon>Bacteria</taxon>
        <taxon>Bacillati</taxon>
        <taxon>Bacillota</taxon>
        <taxon>Bacilli</taxon>
        <taxon>Bacillales</taxon>
        <taxon>Bacillaceae</taxon>
        <taxon>Evansella</taxon>
    </lineage>
</organism>
<gene>
    <name evidence="2" type="ORF">J2S74_000314</name>
</gene>
<dbReference type="RefSeq" id="WP_307320942.1">
    <property type="nucleotide sequence ID" value="NZ_JAUSUG010000001.1"/>
</dbReference>
<keyword evidence="3" id="KW-1185">Reference proteome</keyword>